<dbReference type="InterPro" id="IPR001811">
    <property type="entry name" value="Chemokine_IL8-like_dom"/>
</dbReference>
<reference evidence="11 12" key="1">
    <citation type="submission" date="2009-06" db="EMBL/GenBank/DDBJ databases">
        <title>The Genome Sequence of Loxodonta africana (African elephant).</title>
        <authorList>
            <person name="Di Palma F."/>
            <person name="Heiman D."/>
            <person name="Young S."/>
            <person name="Johnson J."/>
            <person name="Lander E.S."/>
            <person name="Lindblad-Toh K."/>
        </authorList>
    </citation>
    <scope>NUCLEOTIDE SEQUENCE [LARGE SCALE GENOMIC DNA]</scope>
    <source>
        <strain evidence="11 12">Isolate ISIS603380</strain>
    </source>
</reference>
<dbReference type="GO" id="GO:0031664">
    <property type="term" value="P:regulation of lipopolysaccharide-mediated signaling pathway"/>
    <property type="evidence" value="ECO:0007669"/>
    <property type="project" value="Ensembl"/>
</dbReference>
<dbReference type="GO" id="GO:0051897">
    <property type="term" value="P:positive regulation of phosphatidylinositol 3-kinase/protein kinase B signal transduction"/>
    <property type="evidence" value="ECO:0007669"/>
    <property type="project" value="Ensembl"/>
</dbReference>
<keyword evidence="4" id="KW-0964">Secreted</keyword>
<feature type="compositionally biased region" description="Polar residues" evidence="8">
    <location>
        <begin position="203"/>
        <end position="225"/>
    </location>
</feature>
<accession>G3TNC5</accession>
<feature type="domain" description="Chemokine interleukin-8-like" evidence="10">
    <location>
        <begin position="7"/>
        <end position="67"/>
    </location>
</feature>
<keyword evidence="9" id="KW-1133">Transmembrane helix</keyword>
<dbReference type="Proteomes" id="UP000007646">
    <property type="component" value="Unassembled WGS sequence"/>
</dbReference>
<dbReference type="OMA" id="QNQESCG"/>
<dbReference type="GO" id="GO:0048245">
    <property type="term" value="P:eosinophil chemotaxis"/>
    <property type="evidence" value="ECO:0007669"/>
    <property type="project" value="TreeGrafter"/>
</dbReference>
<feature type="transmembrane region" description="Helical" evidence="9">
    <location>
        <begin position="338"/>
        <end position="358"/>
    </location>
</feature>
<keyword evidence="3" id="KW-0202">Cytokine</keyword>
<dbReference type="GO" id="GO:0031737">
    <property type="term" value="F:CX3C chemokine receptor binding"/>
    <property type="evidence" value="ECO:0007669"/>
    <property type="project" value="Ensembl"/>
</dbReference>
<dbReference type="GO" id="GO:0030336">
    <property type="term" value="P:negative regulation of cell migration"/>
    <property type="evidence" value="ECO:0007669"/>
    <property type="project" value="Ensembl"/>
</dbReference>
<dbReference type="eggNOG" id="ENOG502SNIE">
    <property type="taxonomic scope" value="Eukaryota"/>
</dbReference>
<dbReference type="GO" id="GO:0048020">
    <property type="term" value="F:CCR chemokine receptor binding"/>
    <property type="evidence" value="ECO:0007669"/>
    <property type="project" value="TreeGrafter"/>
</dbReference>
<dbReference type="GO" id="GO:0045237">
    <property type="term" value="F:CXCR1 chemokine receptor binding"/>
    <property type="evidence" value="ECO:0007669"/>
    <property type="project" value="Ensembl"/>
</dbReference>
<evidence type="ECO:0000256" key="8">
    <source>
        <dbReference type="SAM" id="MobiDB-lite"/>
    </source>
</evidence>
<dbReference type="GeneTree" id="ENSGT01130000278316"/>
<keyword evidence="7" id="KW-0395">Inflammatory response</keyword>
<dbReference type="GO" id="GO:0061518">
    <property type="term" value="P:microglial cell proliferation"/>
    <property type="evidence" value="ECO:0007669"/>
    <property type="project" value="Ensembl"/>
</dbReference>
<evidence type="ECO:0000256" key="1">
    <source>
        <dbReference type="ARBA" id="ARBA00004613"/>
    </source>
</evidence>
<dbReference type="GO" id="GO:0070098">
    <property type="term" value="P:chemokine-mediated signaling pathway"/>
    <property type="evidence" value="ECO:0007669"/>
    <property type="project" value="Ensembl"/>
</dbReference>
<dbReference type="GO" id="GO:0060055">
    <property type="term" value="P:angiogenesis involved in wound healing"/>
    <property type="evidence" value="ECO:0007669"/>
    <property type="project" value="Ensembl"/>
</dbReference>
<dbReference type="GO" id="GO:2001240">
    <property type="term" value="P:negative regulation of extrinsic apoptotic signaling pathway in absence of ligand"/>
    <property type="evidence" value="ECO:0007669"/>
    <property type="project" value="Ensembl"/>
</dbReference>
<reference evidence="11" key="2">
    <citation type="submission" date="2025-08" db="UniProtKB">
        <authorList>
            <consortium name="Ensembl"/>
        </authorList>
    </citation>
    <scope>IDENTIFICATION</scope>
    <source>
        <strain evidence="11">Isolate ISIS603380</strain>
    </source>
</reference>
<reference evidence="11" key="3">
    <citation type="submission" date="2025-09" db="UniProtKB">
        <authorList>
            <consortium name="Ensembl"/>
        </authorList>
    </citation>
    <scope>IDENTIFICATION</scope>
    <source>
        <strain evidence="11">Isolate ISIS603380</strain>
    </source>
</reference>
<dbReference type="GO" id="GO:0048246">
    <property type="term" value="P:macrophage chemotaxis"/>
    <property type="evidence" value="ECO:0007669"/>
    <property type="project" value="Ensembl"/>
</dbReference>
<dbReference type="HOGENOM" id="CLU_738793_0_0_1"/>
<feature type="region of interest" description="Disordered" evidence="8">
    <location>
        <begin position="107"/>
        <end position="166"/>
    </location>
</feature>
<dbReference type="GO" id="GO:0043025">
    <property type="term" value="C:neuronal cell body"/>
    <property type="evidence" value="ECO:0007669"/>
    <property type="project" value="Ensembl"/>
</dbReference>
<dbReference type="Ensembl" id="ENSLAFT00000021869.2">
    <property type="protein sequence ID" value="ENSLAFP00000016725.2"/>
    <property type="gene ID" value="ENSLAFG00000022427.2"/>
</dbReference>
<dbReference type="AlphaFoldDB" id="G3TNC5"/>
<keyword evidence="6" id="KW-1015">Disulfide bond</keyword>
<dbReference type="GO" id="GO:0045766">
    <property type="term" value="P:positive regulation of angiogenesis"/>
    <property type="evidence" value="ECO:0007669"/>
    <property type="project" value="Ensembl"/>
</dbReference>
<dbReference type="GO" id="GO:0043005">
    <property type="term" value="C:neuron projection"/>
    <property type="evidence" value="ECO:0007669"/>
    <property type="project" value="Ensembl"/>
</dbReference>
<dbReference type="GO" id="GO:0009986">
    <property type="term" value="C:cell surface"/>
    <property type="evidence" value="ECO:0007669"/>
    <property type="project" value="Ensembl"/>
</dbReference>
<keyword evidence="9" id="KW-0812">Transmembrane</keyword>
<dbReference type="GO" id="GO:0008284">
    <property type="term" value="P:positive regulation of cell population proliferation"/>
    <property type="evidence" value="ECO:0007669"/>
    <property type="project" value="Ensembl"/>
</dbReference>
<dbReference type="GO" id="GO:0050729">
    <property type="term" value="P:positive regulation of inflammatory response"/>
    <property type="evidence" value="ECO:0007669"/>
    <property type="project" value="Ensembl"/>
</dbReference>
<keyword evidence="12" id="KW-1185">Reference proteome</keyword>
<evidence type="ECO:0000313" key="11">
    <source>
        <dbReference type="Ensembl" id="ENSLAFP00000016725.2"/>
    </source>
</evidence>
<dbReference type="GO" id="GO:0007155">
    <property type="term" value="P:cell adhesion"/>
    <property type="evidence" value="ECO:0007669"/>
    <property type="project" value="Ensembl"/>
</dbReference>
<evidence type="ECO:0000256" key="4">
    <source>
        <dbReference type="ARBA" id="ARBA00022525"/>
    </source>
</evidence>
<dbReference type="GO" id="GO:1904141">
    <property type="term" value="P:positive regulation of microglial cell migration"/>
    <property type="evidence" value="ECO:0007669"/>
    <property type="project" value="Ensembl"/>
</dbReference>
<evidence type="ECO:0000256" key="5">
    <source>
        <dbReference type="ARBA" id="ARBA00022729"/>
    </source>
</evidence>
<feature type="compositionally biased region" description="Polar residues" evidence="8">
    <location>
        <begin position="120"/>
        <end position="130"/>
    </location>
</feature>
<dbReference type="GO" id="GO:0032233">
    <property type="term" value="P:positive regulation of actin filament bundle assembly"/>
    <property type="evidence" value="ECO:0007669"/>
    <property type="project" value="Ensembl"/>
</dbReference>
<dbReference type="PANTHER" id="PTHR12015">
    <property type="entry name" value="SMALL INDUCIBLE CYTOKINE A"/>
    <property type="match status" value="1"/>
</dbReference>
<dbReference type="GO" id="GO:0002523">
    <property type="term" value="P:leukocyte migration involved in inflammatory response"/>
    <property type="evidence" value="ECO:0007669"/>
    <property type="project" value="Ensembl"/>
</dbReference>
<evidence type="ECO:0000256" key="3">
    <source>
        <dbReference type="ARBA" id="ARBA00022514"/>
    </source>
</evidence>
<dbReference type="SMART" id="SM00199">
    <property type="entry name" value="SCY"/>
    <property type="match status" value="1"/>
</dbReference>
<dbReference type="GO" id="GO:0008009">
    <property type="term" value="F:chemokine activity"/>
    <property type="evidence" value="ECO:0007669"/>
    <property type="project" value="Ensembl"/>
</dbReference>
<dbReference type="GO" id="GO:0061844">
    <property type="term" value="P:antimicrobial humoral immune response mediated by antimicrobial peptide"/>
    <property type="evidence" value="ECO:0007669"/>
    <property type="project" value="TreeGrafter"/>
</dbReference>
<organism evidence="11 12">
    <name type="scientific">Loxodonta africana</name>
    <name type="common">African elephant</name>
    <dbReference type="NCBI Taxonomy" id="9785"/>
    <lineage>
        <taxon>Eukaryota</taxon>
        <taxon>Metazoa</taxon>
        <taxon>Chordata</taxon>
        <taxon>Craniata</taxon>
        <taxon>Vertebrata</taxon>
        <taxon>Euteleostomi</taxon>
        <taxon>Mammalia</taxon>
        <taxon>Eutheria</taxon>
        <taxon>Afrotheria</taxon>
        <taxon>Proboscidea</taxon>
        <taxon>Elephantidae</taxon>
        <taxon>Loxodonta</taxon>
    </lineage>
</organism>
<dbReference type="FunCoup" id="G3TNC5">
    <property type="interactions" value="78"/>
</dbReference>
<dbReference type="Pfam" id="PF00048">
    <property type="entry name" value="IL8"/>
    <property type="match status" value="1"/>
</dbReference>
<dbReference type="GO" id="GO:0043410">
    <property type="term" value="P:positive regulation of MAPK cascade"/>
    <property type="evidence" value="ECO:0007669"/>
    <property type="project" value="Ensembl"/>
</dbReference>
<dbReference type="GO" id="GO:0051041">
    <property type="term" value="P:positive regulation of calcium-independent cell-cell adhesion"/>
    <property type="evidence" value="ECO:0007669"/>
    <property type="project" value="Ensembl"/>
</dbReference>
<evidence type="ECO:0000256" key="9">
    <source>
        <dbReference type="SAM" id="Phobius"/>
    </source>
</evidence>
<dbReference type="InterPro" id="IPR036048">
    <property type="entry name" value="Interleukin_8-like_sf"/>
</dbReference>
<dbReference type="GO" id="GO:0032914">
    <property type="term" value="P:positive regulation of transforming growth factor beta1 production"/>
    <property type="evidence" value="ECO:0007669"/>
    <property type="project" value="Ensembl"/>
</dbReference>
<evidence type="ECO:0000256" key="6">
    <source>
        <dbReference type="ARBA" id="ARBA00023157"/>
    </source>
</evidence>
<dbReference type="GO" id="GO:0005886">
    <property type="term" value="C:plasma membrane"/>
    <property type="evidence" value="ECO:0007669"/>
    <property type="project" value="Ensembl"/>
</dbReference>
<keyword evidence="2" id="KW-0145">Chemotaxis</keyword>
<dbReference type="PRINTS" id="PR01721">
    <property type="entry name" value="FRACTALKINE"/>
</dbReference>
<dbReference type="GO" id="GO:0030593">
    <property type="term" value="P:neutrophil chemotaxis"/>
    <property type="evidence" value="ECO:0007669"/>
    <property type="project" value="Ensembl"/>
</dbReference>
<feature type="region of interest" description="Disordered" evidence="8">
    <location>
        <begin position="196"/>
        <end position="235"/>
    </location>
</feature>
<dbReference type="GO" id="GO:0043123">
    <property type="term" value="P:positive regulation of canonical NF-kappaB signal transduction"/>
    <property type="evidence" value="ECO:0007669"/>
    <property type="project" value="Ensembl"/>
</dbReference>
<keyword evidence="9" id="KW-0472">Membrane</keyword>
<keyword evidence="5" id="KW-0732">Signal</keyword>
<sequence>PGQPRGMNKCEITCNKMTRPIPVKLLLRYEGNPESCGKPAIILVTKKHRLFCANPDEKWVQEAMEHLDRQAAALTENGGTFEKLMGTGGPTATPAKWETYKYAVSEPKAAGESSGPELTPPSQEAQNALGTSPELPTRVAISSGTKSPSTSKAEDEGPPPGPEGTELFNVAAVSTMTSTMITWQSSAAYQPGSGLWVEGTASEAPSTEAPSTEAHSTQDPSTEAPTISHPAPEDSVGAEGQLVWVQEQSPMPENSPGSEEIGPIAAHTDAFLDWGPSSMAHTSVVPVSFVGTPSRERGAKGSCAPKAEETIHTAMDPQRLGALITPIPDPQAATRRQAVGLLAFLGLLFSLGVAMFAYQSFQGCSHRMAGEMVEGLRYGPLICGSNSYVLVPV</sequence>
<evidence type="ECO:0000256" key="7">
    <source>
        <dbReference type="ARBA" id="ARBA00023198"/>
    </source>
</evidence>
<name>G3TNC5_LOXAF</name>
<protein>
    <submittedName>
        <fullName evidence="11">C-X3-C motif chemokine ligand 1</fullName>
    </submittedName>
</protein>
<evidence type="ECO:0000259" key="10">
    <source>
        <dbReference type="SMART" id="SM00199"/>
    </source>
</evidence>
<comment type="subcellular location">
    <subcellularLocation>
        <location evidence="1">Secreted</location>
    </subcellularLocation>
</comment>
<dbReference type="InterPro" id="IPR039809">
    <property type="entry name" value="Chemokine_b/g/d"/>
</dbReference>
<dbReference type="GO" id="GO:0005178">
    <property type="term" value="F:integrin binding"/>
    <property type="evidence" value="ECO:0007669"/>
    <property type="project" value="Ensembl"/>
</dbReference>
<dbReference type="GO" id="GO:0032720">
    <property type="term" value="P:negative regulation of tumor necrosis factor production"/>
    <property type="evidence" value="ECO:0007669"/>
    <property type="project" value="Ensembl"/>
</dbReference>
<feature type="compositionally biased region" description="Polar residues" evidence="8">
    <location>
        <begin position="140"/>
        <end position="151"/>
    </location>
</feature>
<dbReference type="GO" id="GO:0051281">
    <property type="term" value="P:positive regulation of release of sequestered calcium ion into cytosol"/>
    <property type="evidence" value="ECO:0007669"/>
    <property type="project" value="Ensembl"/>
</dbReference>
<proteinExistence type="predicted"/>
<dbReference type="GO" id="GO:0005615">
    <property type="term" value="C:extracellular space"/>
    <property type="evidence" value="ECO:0007669"/>
    <property type="project" value="UniProtKB-KW"/>
</dbReference>
<dbReference type="GO" id="GO:0097192">
    <property type="term" value="P:extrinsic apoptotic signaling pathway in absence of ligand"/>
    <property type="evidence" value="ECO:0007669"/>
    <property type="project" value="Ensembl"/>
</dbReference>
<evidence type="ECO:0000313" key="12">
    <source>
        <dbReference type="Proteomes" id="UP000007646"/>
    </source>
</evidence>
<dbReference type="GO" id="GO:0110091">
    <property type="term" value="P:negative regulation of hippocampal neuron apoptotic process"/>
    <property type="evidence" value="ECO:0007669"/>
    <property type="project" value="Ensembl"/>
</dbReference>
<dbReference type="GO" id="GO:0033622">
    <property type="term" value="P:integrin activation"/>
    <property type="evidence" value="ECO:0007669"/>
    <property type="project" value="Ensembl"/>
</dbReference>
<dbReference type="SUPFAM" id="SSF54117">
    <property type="entry name" value="Interleukin 8-like chemokines"/>
    <property type="match status" value="1"/>
</dbReference>
<dbReference type="STRING" id="9785.ENSLAFP00000016725"/>
<dbReference type="GO" id="GO:0048247">
    <property type="term" value="P:lymphocyte chemotaxis"/>
    <property type="evidence" value="ECO:0007669"/>
    <property type="project" value="Ensembl"/>
</dbReference>
<dbReference type="GO" id="GO:0042056">
    <property type="term" value="F:chemoattractant activity"/>
    <property type="evidence" value="ECO:0007669"/>
    <property type="project" value="Ensembl"/>
</dbReference>
<dbReference type="Gene3D" id="2.40.50.40">
    <property type="match status" value="1"/>
</dbReference>
<gene>
    <name evidence="11" type="primary">CX3CL1</name>
</gene>
<dbReference type="InParanoid" id="G3TNC5"/>
<dbReference type="FunFam" id="2.40.50.40:FF:000012">
    <property type="entry name" value="C-C motif chemokine"/>
    <property type="match status" value="1"/>
</dbReference>
<dbReference type="PANTHER" id="PTHR12015:SF92">
    <property type="entry name" value="FRACTALKINE"/>
    <property type="match status" value="1"/>
</dbReference>
<evidence type="ECO:0000256" key="2">
    <source>
        <dbReference type="ARBA" id="ARBA00022500"/>
    </source>
</evidence>